<name>E1YE99_9BACT</name>
<gene>
    <name evidence="1" type="ORF">N47_B20040</name>
</gene>
<organism evidence="1">
    <name type="scientific">uncultured Desulfobacterium sp</name>
    <dbReference type="NCBI Taxonomy" id="201089"/>
    <lineage>
        <taxon>Bacteria</taxon>
        <taxon>Pseudomonadati</taxon>
        <taxon>Thermodesulfobacteriota</taxon>
        <taxon>Desulfobacteria</taxon>
        <taxon>Desulfobacterales</taxon>
        <taxon>Desulfobacteriaceae</taxon>
        <taxon>Desulfobacterium</taxon>
        <taxon>environmental samples</taxon>
    </lineage>
</organism>
<dbReference type="AlphaFoldDB" id="E1YE99"/>
<protein>
    <submittedName>
        <fullName evidence="1">Uncharacterized protein</fullName>
    </submittedName>
</protein>
<proteinExistence type="predicted"/>
<dbReference type="EMBL" id="FR695870">
    <property type="protein sequence ID" value="CBX28858.1"/>
    <property type="molecule type" value="Genomic_DNA"/>
</dbReference>
<evidence type="ECO:0000313" key="1">
    <source>
        <dbReference type="EMBL" id="CBX28858.1"/>
    </source>
</evidence>
<accession>E1YE99</accession>
<reference evidence="1" key="1">
    <citation type="journal article" date="2011" name="Environ. Microbiol.">
        <title>Genomic insights into the metabolic potential of the polycyclic aromatic hydrocarbon degrading sulfate-reducing Deltaproteobacterium N47.</title>
        <authorList>
            <person name="Bergmann F."/>
            <person name="Selesi D."/>
            <person name="Weinmaier T."/>
            <person name="Tischler P."/>
            <person name="Rattei T."/>
            <person name="Meckenstock R.U."/>
        </authorList>
    </citation>
    <scope>NUCLEOTIDE SEQUENCE</scope>
</reference>
<sequence>MCSSTAKKLEWIVIFYTGEFSYNILKVILPIMKNKIL</sequence>